<gene>
    <name evidence="2" type="ORF">GO608_10610</name>
</gene>
<dbReference type="Pfam" id="PF00994">
    <property type="entry name" value="MoCF_biosynth"/>
    <property type="match status" value="1"/>
</dbReference>
<dbReference type="InterPro" id="IPR036425">
    <property type="entry name" value="MoaB/Mog-like_dom_sf"/>
</dbReference>
<name>A0ABX1N3D3_9RHOO</name>
<accession>A0ABX1N3D3</accession>
<protein>
    <submittedName>
        <fullName evidence="2">Competence/damage-inducible protein A</fullName>
    </submittedName>
</protein>
<dbReference type="PANTHER" id="PTHR13939:SF0">
    <property type="entry name" value="NMN AMIDOHYDROLASE-LIKE PROTEIN YFAY"/>
    <property type="match status" value="1"/>
</dbReference>
<feature type="domain" description="MoaB/Mog" evidence="1">
    <location>
        <begin position="4"/>
        <end position="164"/>
    </location>
</feature>
<reference evidence="2" key="1">
    <citation type="submission" date="2019-12" db="EMBL/GenBank/DDBJ databases">
        <title>Comparative genomics gives insights into the taxonomy of the Azoarcus-Aromatoleum group and reveals separate origins of nif in the plant-associated Azoarcus and non-plant-associated Aromatoleum sub-groups.</title>
        <authorList>
            <person name="Lafos M."/>
            <person name="Maluk M."/>
            <person name="Batista M."/>
            <person name="Junghare M."/>
            <person name="Carmona M."/>
            <person name="Faoro H."/>
            <person name="Cruz L.M."/>
            <person name="Battistoni F."/>
            <person name="De Souza E."/>
            <person name="Pedrosa F."/>
            <person name="Chen W.-M."/>
            <person name="Poole P.S."/>
            <person name="Dixon R.A."/>
            <person name="James E.K."/>
        </authorList>
    </citation>
    <scope>NUCLEOTIDE SEQUENCE</scope>
    <source>
        <strain evidence="2">U120</strain>
    </source>
</reference>
<evidence type="ECO:0000259" key="1">
    <source>
        <dbReference type="SMART" id="SM00852"/>
    </source>
</evidence>
<dbReference type="SMART" id="SM00852">
    <property type="entry name" value="MoCF_biosynth"/>
    <property type="match status" value="1"/>
</dbReference>
<dbReference type="SUPFAM" id="SSF53218">
    <property type="entry name" value="Molybdenum cofactor biosynthesis proteins"/>
    <property type="match status" value="1"/>
</dbReference>
<sequence length="249" mass="27414">MVFGAVIIGDEILSGRRADKHLPKLIELLGVRGLKLGWARYVGDDAPRLVDTLRQTFASGDIVFSFGGIGATPDDRTRQSAAAALGVELALHPQAEALIRERFGNEINAHRLQMGTFPVGAEIVPNAYNRIPGFSIRNHFFVPGFPVMAWPMVEWVLDTQFHALHHADDYVEEAITVWDAHEGQLIDLMETVTARYPEATLFSLPTVAVPGERRSIELGMKGAAACVAAAMAQIRLEVAARGYEWQDKR</sequence>
<dbReference type="RefSeq" id="WP_169199033.1">
    <property type="nucleotide sequence ID" value="NZ_WTVH02000009.1"/>
</dbReference>
<dbReference type="PANTHER" id="PTHR13939">
    <property type="entry name" value="NICOTINAMIDE-NUCLEOTIDE AMIDOHYDROLASE PNCC"/>
    <property type="match status" value="1"/>
</dbReference>
<dbReference type="InterPro" id="IPR050101">
    <property type="entry name" value="CinA"/>
</dbReference>
<comment type="caution">
    <text evidence="2">The sequence shown here is derived from an EMBL/GenBank/DDBJ whole genome shotgun (WGS) entry which is preliminary data.</text>
</comment>
<organism evidence="2 3">
    <name type="scientific">Aromatoleum buckelii</name>
    <dbReference type="NCBI Taxonomy" id="200254"/>
    <lineage>
        <taxon>Bacteria</taxon>
        <taxon>Pseudomonadati</taxon>
        <taxon>Pseudomonadota</taxon>
        <taxon>Betaproteobacteria</taxon>
        <taxon>Rhodocyclales</taxon>
        <taxon>Rhodocyclaceae</taxon>
        <taxon>Aromatoleum</taxon>
    </lineage>
</organism>
<dbReference type="InterPro" id="IPR001453">
    <property type="entry name" value="MoaB/Mog_dom"/>
</dbReference>
<dbReference type="Proteomes" id="UP000601990">
    <property type="component" value="Unassembled WGS sequence"/>
</dbReference>
<dbReference type="EMBL" id="WTVH01000018">
    <property type="protein sequence ID" value="NMF93776.1"/>
    <property type="molecule type" value="Genomic_DNA"/>
</dbReference>
<dbReference type="CDD" id="cd00885">
    <property type="entry name" value="cinA"/>
    <property type="match status" value="1"/>
</dbReference>
<keyword evidence="3" id="KW-1185">Reference proteome</keyword>
<dbReference type="Gene3D" id="3.40.980.10">
    <property type="entry name" value="MoaB/Mog-like domain"/>
    <property type="match status" value="1"/>
</dbReference>
<evidence type="ECO:0000313" key="3">
    <source>
        <dbReference type="Proteomes" id="UP000601990"/>
    </source>
</evidence>
<evidence type="ECO:0000313" key="2">
    <source>
        <dbReference type="EMBL" id="NMF93776.1"/>
    </source>
</evidence>
<proteinExistence type="predicted"/>